<organism evidence="1 2">
    <name type="scientific">Methylobacterium jeotgali</name>
    <dbReference type="NCBI Taxonomy" id="381630"/>
    <lineage>
        <taxon>Bacteria</taxon>
        <taxon>Pseudomonadati</taxon>
        <taxon>Pseudomonadota</taxon>
        <taxon>Alphaproteobacteria</taxon>
        <taxon>Hyphomicrobiales</taxon>
        <taxon>Methylobacteriaceae</taxon>
        <taxon>Methylobacterium</taxon>
    </lineage>
</organism>
<dbReference type="EMBL" id="BPQR01000025">
    <property type="protein sequence ID" value="GJE06205.1"/>
    <property type="molecule type" value="Genomic_DNA"/>
</dbReference>
<dbReference type="Proteomes" id="UP001055102">
    <property type="component" value="Unassembled WGS sequence"/>
</dbReference>
<reference evidence="1" key="2">
    <citation type="submission" date="2021-08" db="EMBL/GenBank/DDBJ databases">
        <authorList>
            <person name="Tani A."/>
            <person name="Ola A."/>
            <person name="Ogura Y."/>
            <person name="Katsura K."/>
            <person name="Hayashi T."/>
        </authorList>
    </citation>
    <scope>NUCLEOTIDE SEQUENCE</scope>
    <source>
        <strain evidence="1">LMG 23639</strain>
    </source>
</reference>
<name>A0ABQ4SUR0_9HYPH</name>
<evidence type="ECO:0000313" key="1">
    <source>
        <dbReference type="EMBL" id="GJE06205.1"/>
    </source>
</evidence>
<evidence type="ECO:0000313" key="2">
    <source>
        <dbReference type="Proteomes" id="UP001055102"/>
    </source>
</evidence>
<accession>A0ABQ4SUR0</accession>
<comment type="caution">
    <text evidence="1">The sequence shown here is derived from an EMBL/GenBank/DDBJ whole genome shotgun (WGS) entry which is preliminary data.</text>
</comment>
<gene>
    <name evidence="1" type="ORF">AOPFMNJM_1519</name>
</gene>
<sequence>MVTVLPAIETAPPDTAMVSTTLRSAILTIRMLPEPANTASSKVRTMLAVREMPVALSVGFVATSVGGEPSPPVSLP</sequence>
<proteinExistence type="predicted"/>
<keyword evidence="2" id="KW-1185">Reference proteome</keyword>
<protein>
    <submittedName>
        <fullName evidence="1">Uncharacterized protein</fullName>
    </submittedName>
</protein>
<reference evidence="1" key="1">
    <citation type="journal article" date="2021" name="Front. Microbiol.">
        <title>Comprehensive Comparative Genomics and Phenotyping of Methylobacterium Species.</title>
        <authorList>
            <person name="Alessa O."/>
            <person name="Ogura Y."/>
            <person name="Fujitani Y."/>
            <person name="Takami H."/>
            <person name="Hayashi T."/>
            <person name="Sahin N."/>
            <person name="Tani A."/>
        </authorList>
    </citation>
    <scope>NUCLEOTIDE SEQUENCE</scope>
    <source>
        <strain evidence="1">LMG 23639</strain>
    </source>
</reference>